<accession>A0A1I1VAJ5</accession>
<comment type="similarity">
    <text evidence="1 7">Belongs to the DeoC/FbaB aldolase family. DeoC type 1 subfamily.</text>
</comment>
<dbReference type="NCBIfam" id="TIGR00126">
    <property type="entry name" value="deoC"/>
    <property type="match status" value="1"/>
</dbReference>
<keyword evidence="3 7" id="KW-0456">Lyase</keyword>
<dbReference type="Proteomes" id="UP000199400">
    <property type="component" value="Unassembled WGS sequence"/>
</dbReference>
<keyword evidence="9" id="KW-1185">Reference proteome</keyword>
<evidence type="ECO:0000256" key="5">
    <source>
        <dbReference type="ARBA" id="ARBA00048791"/>
    </source>
</evidence>
<dbReference type="PIRSF" id="PIRSF001357">
    <property type="entry name" value="DeoC"/>
    <property type="match status" value="1"/>
</dbReference>
<dbReference type="GO" id="GO:0016052">
    <property type="term" value="P:carbohydrate catabolic process"/>
    <property type="evidence" value="ECO:0007669"/>
    <property type="project" value="TreeGrafter"/>
</dbReference>
<dbReference type="InterPro" id="IPR011343">
    <property type="entry name" value="DeoC"/>
</dbReference>
<protein>
    <recommendedName>
        <fullName evidence="7">Deoxyribose-phosphate aldolase</fullName>
        <shortName evidence="7">DERA</shortName>
        <ecNumber evidence="7">4.1.2.4</ecNumber>
    </recommendedName>
    <alternativeName>
        <fullName evidence="7">2-deoxy-D-ribose 5-phosphate aldolase</fullName>
    </alternativeName>
    <alternativeName>
        <fullName evidence="7">Phosphodeoxyriboaldolase</fullName>
        <shortName evidence="7">Deoxyriboaldolase</shortName>
    </alternativeName>
</protein>
<dbReference type="STRING" id="54.SAMN02745121_01665"/>
<dbReference type="InterPro" id="IPR028581">
    <property type="entry name" value="DeoC_typeI"/>
</dbReference>
<dbReference type="PANTHER" id="PTHR10889">
    <property type="entry name" value="DEOXYRIBOSE-PHOSPHATE ALDOLASE"/>
    <property type="match status" value="1"/>
</dbReference>
<sequence length="237" mass="23835">MRRAELAATIDHTLLRATATAAQIEQLCREAHEGGFFSVCVQPSRVVLARRALASLGARTKVCTVIGFPLGANTPAIKAAEAARAVADGADELDMVIALGALRDGDEAAVLADIQGVVGAAGGQHLTKVILETALLTPEEIDVACRLSVAGGARFVKTSTGFGPGGATVAAVQRMRAAVGPNLGVKASGGIADAAAARAMLAAGASRLGASASVAIVAGWDEDVPFDRVVGTGQEQT</sequence>
<dbReference type="EC" id="4.1.2.4" evidence="7"/>
<dbReference type="GO" id="GO:0009264">
    <property type="term" value="P:deoxyribonucleotide catabolic process"/>
    <property type="evidence" value="ECO:0007669"/>
    <property type="project" value="UniProtKB-UniRule"/>
</dbReference>
<gene>
    <name evidence="7" type="primary">deoC</name>
    <name evidence="8" type="ORF">SAMN02745121_01665</name>
</gene>
<comment type="catalytic activity">
    <reaction evidence="5 7">
        <text>2-deoxy-D-ribose 5-phosphate = D-glyceraldehyde 3-phosphate + acetaldehyde</text>
        <dbReference type="Rhea" id="RHEA:12821"/>
        <dbReference type="ChEBI" id="CHEBI:15343"/>
        <dbReference type="ChEBI" id="CHEBI:59776"/>
        <dbReference type="ChEBI" id="CHEBI:62877"/>
        <dbReference type="EC" id="4.1.2.4"/>
    </reaction>
</comment>
<proteinExistence type="inferred from homology"/>
<dbReference type="GO" id="GO:0004139">
    <property type="term" value="F:deoxyribose-phosphate aldolase activity"/>
    <property type="evidence" value="ECO:0007669"/>
    <property type="project" value="UniProtKB-UniRule"/>
</dbReference>
<dbReference type="SMART" id="SM01133">
    <property type="entry name" value="DeoC"/>
    <property type="match status" value="1"/>
</dbReference>
<evidence type="ECO:0000256" key="4">
    <source>
        <dbReference type="ARBA" id="ARBA00023270"/>
    </source>
</evidence>
<dbReference type="EMBL" id="FOMX01000004">
    <property type="protein sequence ID" value="SFD79997.1"/>
    <property type="molecule type" value="Genomic_DNA"/>
</dbReference>
<name>A0A1I1VAJ5_9BACT</name>
<evidence type="ECO:0000313" key="9">
    <source>
        <dbReference type="Proteomes" id="UP000199400"/>
    </source>
</evidence>
<feature type="active site" description="Proton donor/acceptor" evidence="7">
    <location>
        <position position="94"/>
    </location>
</feature>
<dbReference type="AlphaFoldDB" id="A0A1I1VAJ5"/>
<dbReference type="Gene3D" id="3.20.20.70">
    <property type="entry name" value="Aldolase class I"/>
    <property type="match status" value="1"/>
</dbReference>
<feature type="active site" description="Schiff-base intermediate with acetaldehyde" evidence="7">
    <location>
        <position position="157"/>
    </location>
</feature>
<dbReference type="CDD" id="cd00959">
    <property type="entry name" value="DeoC"/>
    <property type="match status" value="1"/>
</dbReference>
<evidence type="ECO:0000256" key="7">
    <source>
        <dbReference type="HAMAP-Rule" id="MF_00114"/>
    </source>
</evidence>
<keyword evidence="4 7" id="KW-0704">Schiff base</keyword>
<comment type="pathway">
    <text evidence="7">Carbohydrate degradation; 2-deoxy-D-ribose 1-phosphate degradation; D-glyceraldehyde 3-phosphate and acetaldehyde from 2-deoxy-alpha-D-ribose 1-phosphate: step 2/2.</text>
</comment>
<organism evidence="8 9">
    <name type="scientific">Nannocystis exedens</name>
    <dbReference type="NCBI Taxonomy" id="54"/>
    <lineage>
        <taxon>Bacteria</taxon>
        <taxon>Pseudomonadati</taxon>
        <taxon>Myxococcota</taxon>
        <taxon>Polyangia</taxon>
        <taxon>Nannocystales</taxon>
        <taxon>Nannocystaceae</taxon>
        <taxon>Nannocystis</taxon>
    </lineage>
</organism>
<evidence type="ECO:0000256" key="1">
    <source>
        <dbReference type="ARBA" id="ARBA00010936"/>
    </source>
</evidence>
<dbReference type="RefSeq" id="WP_096330430.1">
    <property type="nucleotide sequence ID" value="NZ_FOMX01000004.1"/>
</dbReference>
<dbReference type="Pfam" id="PF01791">
    <property type="entry name" value="DeoC"/>
    <property type="match status" value="1"/>
</dbReference>
<dbReference type="InterPro" id="IPR013785">
    <property type="entry name" value="Aldolase_TIM"/>
</dbReference>
<dbReference type="PANTHER" id="PTHR10889:SF1">
    <property type="entry name" value="DEOXYRIBOSE-PHOSPHATE ALDOLASE"/>
    <property type="match status" value="1"/>
</dbReference>
<dbReference type="InterPro" id="IPR002915">
    <property type="entry name" value="DeoC/FbaB/LacD_aldolase"/>
</dbReference>
<reference evidence="9" key="1">
    <citation type="submission" date="2016-10" db="EMBL/GenBank/DDBJ databases">
        <authorList>
            <person name="Varghese N."/>
            <person name="Submissions S."/>
        </authorList>
    </citation>
    <scope>NUCLEOTIDE SEQUENCE [LARGE SCALE GENOMIC DNA]</scope>
    <source>
        <strain evidence="9">ATCC 25963</strain>
    </source>
</reference>
<dbReference type="HAMAP" id="MF_00114">
    <property type="entry name" value="DeoC_type1"/>
    <property type="match status" value="1"/>
</dbReference>
<dbReference type="GO" id="GO:0006018">
    <property type="term" value="P:2-deoxyribose 1-phosphate catabolic process"/>
    <property type="evidence" value="ECO:0007669"/>
    <property type="project" value="UniProtKB-UniRule"/>
</dbReference>
<dbReference type="FunFam" id="3.20.20.70:FF:000044">
    <property type="entry name" value="Deoxyribose-phosphate aldolase"/>
    <property type="match status" value="1"/>
</dbReference>
<evidence type="ECO:0000256" key="6">
    <source>
        <dbReference type="ARBA" id="ARBA00056337"/>
    </source>
</evidence>
<dbReference type="OrthoDB" id="9774832at2"/>
<evidence type="ECO:0000256" key="3">
    <source>
        <dbReference type="ARBA" id="ARBA00023239"/>
    </source>
</evidence>
<dbReference type="SUPFAM" id="SSF51569">
    <property type="entry name" value="Aldolase"/>
    <property type="match status" value="1"/>
</dbReference>
<dbReference type="GO" id="GO:0005737">
    <property type="term" value="C:cytoplasm"/>
    <property type="evidence" value="ECO:0007669"/>
    <property type="project" value="UniProtKB-SubCell"/>
</dbReference>
<comment type="function">
    <text evidence="6 7">Catalyzes a reversible aldol reaction between acetaldehyde and D-glyceraldehyde 3-phosphate to generate 2-deoxy-D-ribose 5-phosphate.</text>
</comment>
<evidence type="ECO:0000256" key="2">
    <source>
        <dbReference type="ARBA" id="ARBA00022490"/>
    </source>
</evidence>
<feature type="active site" description="Proton donor/acceptor" evidence="7">
    <location>
        <position position="186"/>
    </location>
</feature>
<dbReference type="UniPathway" id="UPA00002">
    <property type="reaction ID" value="UER00468"/>
</dbReference>
<keyword evidence="2 7" id="KW-0963">Cytoplasm</keyword>
<evidence type="ECO:0000313" key="8">
    <source>
        <dbReference type="EMBL" id="SFD79997.1"/>
    </source>
</evidence>
<comment type="subcellular location">
    <subcellularLocation>
        <location evidence="7">Cytoplasm</location>
    </subcellularLocation>
</comment>